<dbReference type="AlphaFoldDB" id="A0A4S4LZQ9"/>
<accession>A0A4S4LZQ9</accession>
<dbReference type="EMBL" id="SGPL01000108">
    <property type="protein sequence ID" value="THH17508.1"/>
    <property type="molecule type" value="Genomic_DNA"/>
</dbReference>
<comment type="caution">
    <text evidence="1">The sequence shown here is derived from an EMBL/GenBank/DDBJ whole genome shotgun (WGS) entry which is preliminary data.</text>
</comment>
<dbReference type="Proteomes" id="UP000310158">
    <property type="component" value="Unassembled WGS sequence"/>
</dbReference>
<name>A0A4S4LZQ9_9AGAM</name>
<keyword evidence="2" id="KW-1185">Reference proteome</keyword>
<gene>
    <name evidence="1" type="ORF">EW146_g3315</name>
</gene>
<proteinExistence type="predicted"/>
<evidence type="ECO:0000313" key="1">
    <source>
        <dbReference type="EMBL" id="THH17508.1"/>
    </source>
</evidence>
<evidence type="ECO:0000313" key="2">
    <source>
        <dbReference type="Proteomes" id="UP000310158"/>
    </source>
</evidence>
<organism evidence="1 2">
    <name type="scientific">Bondarzewia mesenterica</name>
    <dbReference type="NCBI Taxonomy" id="1095465"/>
    <lineage>
        <taxon>Eukaryota</taxon>
        <taxon>Fungi</taxon>
        <taxon>Dikarya</taxon>
        <taxon>Basidiomycota</taxon>
        <taxon>Agaricomycotina</taxon>
        <taxon>Agaricomycetes</taxon>
        <taxon>Russulales</taxon>
        <taxon>Bondarzewiaceae</taxon>
        <taxon>Bondarzewia</taxon>
    </lineage>
</organism>
<protein>
    <submittedName>
        <fullName evidence="1">Uncharacterized protein</fullName>
    </submittedName>
</protein>
<reference evidence="1 2" key="1">
    <citation type="submission" date="2019-02" db="EMBL/GenBank/DDBJ databases">
        <title>Genome sequencing of the rare red list fungi Bondarzewia mesenterica.</title>
        <authorList>
            <person name="Buettner E."/>
            <person name="Kellner H."/>
        </authorList>
    </citation>
    <scope>NUCLEOTIDE SEQUENCE [LARGE SCALE GENOMIC DNA]</scope>
    <source>
        <strain evidence="1 2">DSM 108281</strain>
    </source>
</reference>
<sequence>MQDMVLEEEVAKALKIFEAIAEEGHRQAAQIGTEEGDQVEAVRQAILEGLTEARWEAKHQEQARRAFEALAAADRVREAVLALQEELAGGWIDMERAVAHLKRIPFLTGGSTPHTPSPCISFLTGTPPHEDASTNTSPIPQSPASSTIYMRLPRFIMPSPDSTYATPSFIERFDLFMIITKTELTPKGVIHYGHPTTALPVHSPPLLIDNTIMVKKNFHDAIISLEQYARIEGALRQLGEPNLTADIRRYCALTLDIEEEHCLITLHEQCWPWFTIDRWDVSA</sequence>